<feature type="region of interest" description="Disordered" evidence="1">
    <location>
        <begin position="200"/>
        <end position="224"/>
    </location>
</feature>
<feature type="compositionally biased region" description="Acidic residues" evidence="1">
    <location>
        <begin position="39"/>
        <end position="70"/>
    </location>
</feature>
<evidence type="ECO:0000313" key="3">
    <source>
        <dbReference type="Proteomes" id="UP000001861"/>
    </source>
</evidence>
<name>A8N3S5_COPC7</name>
<sequence>MDTESAATPATTTTDASSEQAPASSDVEVIDLTGLSDSSSDDEGGDGSDQEENGEGGSYDDDDDDDDGSEVEIPLNQETRTQLYTAISTVSEPRLRHVLKRLIDTDQAVEIALTRELITLKRETQAVVPRWHRCVHCEIEYDINTRREEDECTFHPGELEEDEEGFADWDEDCHGPKDTPENRIQYPHEFKWTCCDEDGTAPGCVRGQHKPVDISKKRKREEQH</sequence>
<gene>
    <name evidence="2" type="ORF">CC1G_00596</name>
</gene>
<dbReference type="GeneID" id="6005846"/>
<dbReference type="OrthoDB" id="5422613at2759"/>
<reference evidence="2 3" key="1">
    <citation type="journal article" date="2010" name="Proc. Natl. Acad. Sci. U.S.A.">
        <title>Insights into evolution of multicellular fungi from the assembled chromosomes of the mushroom Coprinopsis cinerea (Coprinus cinereus).</title>
        <authorList>
            <person name="Stajich J.E."/>
            <person name="Wilke S.K."/>
            <person name="Ahren D."/>
            <person name="Au C.H."/>
            <person name="Birren B.W."/>
            <person name="Borodovsky M."/>
            <person name="Burns C."/>
            <person name="Canback B."/>
            <person name="Casselton L.A."/>
            <person name="Cheng C.K."/>
            <person name="Deng J."/>
            <person name="Dietrich F.S."/>
            <person name="Fargo D.C."/>
            <person name="Farman M.L."/>
            <person name="Gathman A.C."/>
            <person name="Goldberg J."/>
            <person name="Guigo R."/>
            <person name="Hoegger P.J."/>
            <person name="Hooker J.B."/>
            <person name="Huggins A."/>
            <person name="James T.Y."/>
            <person name="Kamada T."/>
            <person name="Kilaru S."/>
            <person name="Kodira C."/>
            <person name="Kues U."/>
            <person name="Kupfer D."/>
            <person name="Kwan H.S."/>
            <person name="Lomsadze A."/>
            <person name="Li W."/>
            <person name="Lilly W.W."/>
            <person name="Ma L.J."/>
            <person name="Mackey A.J."/>
            <person name="Manning G."/>
            <person name="Martin F."/>
            <person name="Muraguchi H."/>
            <person name="Natvig D.O."/>
            <person name="Palmerini H."/>
            <person name="Ramesh M.A."/>
            <person name="Rehmeyer C.J."/>
            <person name="Roe B.A."/>
            <person name="Shenoy N."/>
            <person name="Stanke M."/>
            <person name="Ter-Hovhannisyan V."/>
            <person name="Tunlid A."/>
            <person name="Velagapudi R."/>
            <person name="Vision T.J."/>
            <person name="Zeng Q."/>
            <person name="Zolan M.E."/>
            <person name="Pukkila P.J."/>
        </authorList>
    </citation>
    <scope>NUCLEOTIDE SEQUENCE [LARGE SCALE GENOMIC DNA]</scope>
    <source>
        <strain evidence="3">Okayama-7 / 130 / ATCC MYA-4618 / FGSC 9003</strain>
    </source>
</reference>
<comment type="caution">
    <text evidence="2">The sequence shown here is derived from an EMBL/GenBank/DDBJ whole genome shotgun (WGS) entry which is preliminary data.</text>
</comment>
<dbReference type="InParanoid" id="A8N3S5"/>
<feature type="compositionally biased region" description="Low complexity" evidence="1">
    <location>
        <begin position="1"/>
        <end position="19"/>
    </location>
</feature>
<dbReference type="PANTHER" id="PTHR38167:SF1">
    <property type="entry name" value="C2H2-TYPE DOMAIN-CONTAINING PROTEIN"/>
    <property type="match status" value="1"/>
</dbReference>
<dbReference type="VEuPathDB" id="FungiDB:CC1G_00596"/>
<organism evidence="2 3">
    <name type="scientific">Coprinopsis cinerea (strain Okayama-7 / 130 / ATCC MYA-4618 / FGSC 9003)</name>
    <name type="common">Inky cap fungus</name>
    <name type="synonym">Hormographiella aspergillata</name>
    <dbReference type="NCBI Taxonomy" id="240176"/>
    <lineage>
        <taxon>Eukaryota</taxon>
        <taxon>Fungi</taxon>
        <taxon>Dikarya</taxon>
        <taxon>Basidiomycota</taxon>
        <taxon>Agaricomycotina</taxon>
        <taxon>Agaricomycetes</taxon>
        <taxon>Agaricomycetidae</taxon>
        <taxon>Agaricales</taxon>
        <taxon>Agaricineae</taxon>
        <taxon>Psathyrellaceae</taxon>
        <taxon>Coprinopsis</taxon>
    </lineage>
</organism>
<evidence type="ECO:0000256" key="1">
    <source>
        <dbReference type="SAM" id="MobiDB-lite"/>
    </source>
</evidence>
<feature type="region of interest" description="Disordered" evidence="1">
    <location>
        <begin position="1"/>
        <end position="72"/>
    </location>
</feature>
<dbReference type="OMA" id="FCINCEK"/>
<dbReference type="PANTHER" id="PTHR38167">
    <property type="entry name" value="C2H2-TYPE DOMAIN-CONTAINING PROTEIN"/>
    <property type="match status" value="1"/>
</dbReference>
<evidence type="ECO:0008006" key="4">
    <source>
        <dbReference type="Google" id="ProtNLM"/>
    </source>
</evidence>
<keyword evidence="3" id="KW-1185">Reference proteome</keyword>
<feature type="compositionally biased region" description="Basic and acidic residues" evidence="1">
    <location>
        <begin position="210"/>
        <end position="224"/>
    </location>
</feature>
<dbReference type="KEGG" id="cci:CC1G_00596"/>
<protein>
    <recommendedName>
        <fullName evidence="4">C2H2-type domain-containing protein</fullName>
    </recommendedName>
</protein>
<dbReference type="RefSeq" id="XP_001829417.1">
    <property type="nucleotide sequence ID" value="XM_001829365.1"/>
</dbReference>
<dbReference type="AlphaFoldDB" id="A8N3S5"/>
<dbReference type="eggNOG" id="ENOG502S9SQ">
    <property type="taxonomic scope" value="Eukaryota"/>
</dbReference>
<proteinExistence type="predicted"/>
<evidence type="ECO:0000313" key="2">
    <source>
        <dbReference type="EMBL" id="EAU92377.1"/>
    </source>
</evidence>
<accession>A8N3S5</accession>
<dbReference type="EMBL" id="AACS02000001">
    <property type="protein sequence ID" value="EAU92377.1"/>
    <property type="molecule type" value="Genomic_DNA"/>
</dbReference>
<dbReference type="STRING" id="240176.A8N3S5"/>
<dbReference type="Proteomes" id="UP000001861">
    <property type="component" value="Unassembled WGS sequence"/>
</dbReference>